<accession>A0ABV8UMY2</accession>
<dbReference type="PANTHER" id="PTHR11699">
    <property type="entry name" value="ALDEHYDE DEHYDROGENASE-RELATED"/>
    <property type="match status" value="1"/>
</dbReference>
<evidence type="ECO:0000256" key="3">
    <source>
        <dbReference type="RuleBase" id="RU003345"/>
    </source>
</evidence>
<keyword evidence="1 3" id="KW-0560">Oxidoreductase</keyword>
<evidence type="ECO:0000259" key="4">
    <source>
        <dbReference type="Pfam" id="PF00171"/>
    </source>
</evidence>
<dbReference type="InterPro" id="IPR029510">
    <property type="entry name" value="Ald_DH_CS_GLU"/>
</dbReference>
<feature type="domain" description="Aldehyde dehydrogenase" evidence="4">
    <location>
        <begin position="18"/>
        <end position="477"/>
    </location>
</feature>
<keyword evidence="6" id="KW-1185">Reference proteome</keyword>
<feature type="active site" evidence="2">
    <location>
        <position position="255"/>
    </location>
</feature>
<dbReference type="EMBL" id="JBHSCW010000006">
    <property type="protein sequence ID" value="MFC4352188.1"/>
    <property type="molecule type" value="Genomic_DNA"/>
</dbReference>
<dbReference type="SUPFAM" id="SSF53720">
    <property type="entry name" value="ALDH-like"/>
    <property type="match status" value="1"/>
</dbReference>
<evidence type="ECO:0000313" key="5">
    <source>
        <dbReference type="EMBL" id="MFC4352188.1"/>
    </source>
</evidence>
<proteinExistence type="inferred from homology"/>
<dbReference type="InterPro" id="IPR016163">
    <property type="entry name" value="Ald_DH_C"/>
</dbReference>
<organism evidence="5 6">
    <name type="scientific">Fodinicurvata halophila</name>
    <dbReference type="NCBI Taxonomy" id="1419723"/>
    <lineage>
        <taxon>Bacteria</taxon>
        <taxon>Pseudomonadati</taxon>
        <taxon>Pseudomonadota</taxon>
        <taxon>Alphaproteobacteria</taxon>
        <taxon>Rhodospirillales</taxon>
        <taxon>Rhodovibrionaceae</taxon>
        <taxon>Fodinicurvata</taxon>
    </lineage>
</organism>
<dbReference type="InterPro" id="IPR016160">
    <property type="entry name" value="Ald_DH_CS_CYS"/>
</dbReference>
<evidence type="ECO:0000313" key="6">
    <source>
        <dbReference type="Proteomes" id="UP001595799"/>
    </source>
</evidence>
<dbReference type="PROSITE" id="PS00687">
    <property type="entry name" value="ALDEHYDE_DEHYDR_GLU"/>
    <property type="match status" value="1"/>
</dbReference>
<dbReference type="Proteomes" id="UP001595799">
    <property type="component" value="Unassembled WGS sequence"/>
</dbReference>
<dbReference type="Gene3D" id="3.40.309.10">
    <property type="entry name" value="Aldehyde Dehydrogenase, Chain A, domain 2"/>
    <property type="match status" value="1"/>
</dbReference>
<dbReference type="Gene3D" id="3.40.605.10">
    <property type="entry name" value="Aldehyde Dehydrogenase, Chain A, domain 1"/>
    <property type="match status" value="1"/>
</dbReference>
<comment type="similarity">
    <text evidence="3">Belongs to the aldehyde dehydrogenase family.</text>
</comment>
<evidence type="ECO:0000256" key="1">
    <source>
        <dbReference type="ARBA" id="ARBA00023002"/>
    </source>
</evidence>
<gene>
    <name evidence="5" type="ORF">ACFOW6_11625</name>
</gene>
<sequence length="485" mass="50333">MTTFPRAGLAQNFVAGHWAEGDEGGVVAIEDPGTQEHLANCACAGEASVARALDAARAGVERGSLADMPPAERAALMHRIAAEIRAIAGEAGEMLCRESGKTLEAAQGEFEEAAQYFAYYGGVADKIEGKSIPLGPGYLDYTLYEPYGVSAQVVPWNFPVALAARSLAPALAAGNSVVVKSPELDPIGLAMLGSALERAGVPEGCVSLLCGIGAELGARLVASSEVDQIVFTGSVPTGQSILHAAAETVTPSVMELGGKSAAVAFEDADLDGLMASVKNGVYFNAGQVCSAMSRLLVHRSIYAQAVERAVALSQGLSIGHGLDNPDLTPLISAQQLTRVEERVQAAAQEGVRVACGGTRLPGPGYFMAPTVLAEVDPASRIAQEEVFGPVLCMIPFDSETEAIELANAPDFGLVAGVFTQDLSRAHRVAAKLRAGQVFVNEWFAGGVATPFGGVGRSGFGREKGLEALYNYVRTKNVAVALNRGS</sequence>
<dbReference type="RefSeq" id="WP_382422535.1">
    <property type="nucleotide sequence ID" value="NZ_JBHSCW010000006.1"/>
</dbReference>
<dbReference type="InterPro" id="IPR016161">
    <property type="entry name" value="Ald_DH/histidinol_DH"/>
</dbReference>
<dbReference type="PROSITE" id="PS00070">
    <property type="entry name" value="ALDEHYDE_DEHYDR_CYS"/>
    <property type="match status" value="1"/>
</dbReference>
<protein>
    <submittedName>
        <fullName evidence="5">Aldehyde dehydrogenase family protein</fullName>
    </submittedName>
</protein>
<name>A0ABV8UMY2_9PROT</name>
<evidence type="ECO:0000256" key="2">
    <source>
        <dbReference type="PROSITE-ProRule" id="PRU10007"/>
    </source>
</evidence>
<dbReference type="InterPro" id="IPR016162">
    <property type="entry name" value="Ald_DH_N"/>
</dbReference>
<reference evidence="6" key="1">
    <citation type="journal article" date="2019" name="Int. J. Syst. Evol. Microbiol.">
        <title>The Global Catalogue of Microorganisms (GCM) 10K type strain sequencing project: providing services to taxonomists for standard genome sequencing and annotation.</title>
        <authorList>
            <consortium name="The Broad Institute Genomics Platform"/>
            <consortium name="The Broad Institute Genome Sequencing Center for Infectious Disease"/>
            <person name="Wu L."/>
            <person name="Ma J."/>
        </authorList>
    </citation>
    <scope>NUCLEOTIDE SEQUENCE [LARGE SCALE GENOMIC DNA]</scope>
    <source>
        <strain evidence="6">CECT 8472</strain>
    </source>
</reference>
<dbReference type="Pfam" id="PF00171">
    <property type="entry name" value="Aldedh"/>
    <property type="match status" value="1"/>
</dbReference>
<comment type="caution">
    <text evidence="5">The sequence shown here is derived from an EMBL/GenBank/DDBJ whole genome shotgun (WGS) entry which is preliminary data.</text>
</comment>
<dbReference type="InterPro" id="IPR015590">
    <property type="entry name" value="Aldehyde_DH_dom"/>
</dbReference>